<dbReference type="Proteomes" id="UP000178943">
    <property type="component" value="Unassembled WGS sequence"/>
</dbReference>
<comment type="caution">
    <text evidence="1">The sequence shown here is derived from an EMBL/GenBank/DDBJ whole genome shotgun (WGS) entry which is preliminary data.</text>
</comment>
<dbReference type="AlphaFoldDB" id="A0A1F5VD77"/>
<dbReference type="EMBL" id="MFGW01000198">
    <property type="protein sequence ID" value="OGF61355.1"/>
    <property type="molecule type" value="Genomic_DNA"/>
</dbReference>
<organism evidence="1 2">
    <name type="scientific">Candidatus Fischerbacteria bacterium RBG_13_37_8</name>
    <dbReference type="NCBI Taxonomy" id="1817863"/>
    <lineage>
        <taxon>Bacteria</taxon>
        <taxon>Candidatus Fischeribacteriota</taxon>
    </lineage>
</organism>
<dbReference type="STRING" id="1817863.A2Y62_15090"/>
<evidence type="ECO:0008006" key="3">
    <source>
        <dbReference type="Google" id="ProtNLM"/>
    </source>
</evidence>
<evidence type="ECO:0000313" key="1">
    <source>
        <dbReference type="EMBL" id="OGF61355.1"/>
    </source>
</evidence>
<name>A0A1F5VD77_9BACT</name>
<reference evidence="1 2" key="1">
    <citation type="journal article" date="2016" name="Nat. Commun.">
        <title>Thousands of microbial genomes shed light on interconnected biogeochemical processes in an aquifer system.</title>
        <authorList>
            <person name="Anantharaman K."/>
            <person name="Brown C.T."/>
            <person name="Hug L.A."/>
            <person name="Sharon I."/>
            <person name="Castelle C.J."/>
            <person name="Probst A.J."/>
            <person name="Thomas B.C."/>
            <person name="Singh A."/>
            <person name="Wilkins M.J."/>
            <person name="Karaoz U."/>
            <person name="Brodie E.L."/>
            <person name="Williams K.H."/>
            <person name="Hubbard S.S."/>
            <person name="Banfield J.F."/>
        </authorList>
    </citation>
    <scope>NUCLEOTIDE SEQUENCE [LARGE SCALE GENOMIC DNA]</scope>
</reference>
<sequence length="133" mass="14421">MSSLPAFLTVCGNIIYFIANDEIHGRELWKTDGTERSTSMVKNIWEGSSGSMSSTNSQRVICRGNKLLFAASDGKLGLELWETNGTSKGTHLIRDFSSGLSSSNPQGFTPAGNLIFFKVHAGIHGESLWAIPK</sequence>
<gene>
    <name evidence="1" type="ORF">A2Y62_15090</name>
</gene>
<proteinExistence type="predicted"/>
<accession>A0A1F5VD77</accession>
<protein>
    <recommendedName>
        <fullName evidence="3">Hyalin</fullName>
    </recommendedName>
</protein>
<evidence type="ECO:0000313" key="2">
    <source>
        <dbReference type="Proteomes" id="UP000178943"/>
    </source>
</evidence>